<evidence type="ECO:0000256" key="5">
    <source>
        <dbReference type="ARBA" id="ARBA00022960"/>
    </source>
</evidence>
<dbReference type="PANTHER" id="PTHR37484">
    <property type="entry name" value="ROD SHAPE-DETERMINING PROTEIN MRED"/>
    <property type="match status" value="1"/>
</dbReference>
<dbReference type="PANTHER" id="PTHR37484:SF1">
    <property type="entry name" value="ROD SHAPE-DETERMINING PROTEIN MRED"/>
    <property type="match status" value="1"/>
</dbReference>
<feature type="transmembrane region" description="Helical" evidence="8">
    <location>
        <begin position="105"/>
        <end position="125"/>
    </location>
</feature>
<dbReference type="NCBIfam" id="TIGR03426">
    <property type="entry name" value="shape_MreD"/>
    <property type="match status" value="1"/>
</dbReference>
<dbReference type="KEGG" id="htr:EPV75_08730"/>
<comment type="subcellular location">
    <subcellularLocation>
        <location evidence="1">Cell membrane</location>
        <topology evidence="1">Multi-pass membrane protein</topology>
    </subcellularLocation>
</comment>
<keyword evidence="3" id="KW-1003">Cell membrane</keyword>
<feature type="transmembrane region" description="Helical" evidence="8">
    <location>
        <begin position="39"/>
        <end position="56"/>
    </location>
</feature>
<reference evidence="9 10" key="1">
    <citation type="journal article" date="2018" name="Environ. Microbiol.">
        <title>Genomes of ubiquitous marine and hypersaline Hydrogenovibrio, Thiomicrorhabdus and Thiomicrospira spp. encode a diversity of mechanisms to sustain chemolithoautotrophy in heterogeneous environments.</title>
        <authorList>
            <person name="Scott K.M."/>
            <person name="Williams J."/>
            <person name="Porter C.M.B."/>
            <person name="Russel S."/>
            <person name="Harmer T.L."/>
            <person name="Paul J.H."/>
            <person name="Antonen K.M."/>
            <person name="Bridges M.K."/>
            <person name="Camper G.J."/>
            <person name="Campla C.K."/>
            <person name="Casella L.G."/>
            <person name="Chase E."/>
            <person name="Conrad J.W."/>
            <person name="Cruz M.C."/>
            <person name="Dunlap D.S."/>
            <person name="Duran L."/>
            <person name="Fahsbender E.M."/>
            <person name="Goldsmith D.B."/>
            <person name="Keeley R.F."/>
            <person name="Kondoff M.R."/>
            <person name="Kussy B.I."/>
            <person name="Lane M.K."/>
            <person name="Lawler S."/>
            <person name="Leigh B.A."/>
            <person name="Lewis C."/>
            <person name="Lostal L.M."/>
            <person name="Marking D."/>
            <person name="Mancera P.A."/>
            <person name="McClenthan E.C."/>
            <person name="McIntyre E.A."/>
            <person name="Mine J.A."/>
            <person name="Modi S."/>
            <person name="Moore B.D."/>
            <person name="Morgan W.A."/>
            <person name="Nelson K.M."/>
            <person name="Nguyen K.N."/>
            <person name="Ogburn N."/>
            <person name="Parrino D.G."/>
            <person name="Pedapudi A.D."/>
            <person name="Pelham R.P."/>
            <person name="Preece A.M."/>
            <person name="Rampersad E.A."/>
            <person name="Richardson J.C."/>
            <person name="Rodgers C.M."/>
            <person name="Schaffer B.L."/>
            <person name="Sheridan N.E."/>
            <person name="Solone M.R."/>
            <person name="Staley Z.R."/>
            <person name="Tabuchi M."/>
            <person name="Waide R.J."/>
            <person name="Wanjugi P.W."/>
            <person name="Young S."/>
            <person name="Clum A."/>
            <person name="Daum C."/>
            <person name="Huntemann M."/>
            <person name="Ivanova N."/>
            <person name="Kyrpides N."/>
            <person name="Mikhailova N."/>
            <person name="Palaniappan K."/>
            <person name="Pillay M."/>
            <person name="Reddy T.B.K."/>
            <person name="Shapiro N."/>
            <person name="Stamatis D."/>
            <person name="Varghese N."/>
            <person name="Woyke T."/>
            <person name="Boden R."/>
            <person name="Freyermuth S.K."/>
            <person name="Kerfeld C.A."/>
        </authorList>
    </citation>
    <scope>NUCLEOTIDE SEQUENCE [LARGE SCALE GENOMIC DNA]</scope>
    <source>
        <strain evidence="9 10">JR-2</strain>
    </source>
</reference>
<evidence type="ECO:0000256" key="2">
    <source>
        <dbReference type="ARBA" id="ARBA00007776"/>
    </source>
</evidence>
<keyword evidence="7 8" id="KW-0472">Membrane</keyword>
<keyword evidence="6 8" id="KW-1133">Transmembrane helix</keyword>
<name>A0A410H4D0_9GAMM</name>
<dbReference type="GO" id="GO:0005886">
    <property type="term" value="C:plasma membrane"/>
    <property type="evidence" value="ECO:0007669"/>
    <property type="project" value="UniProtKB-SubCell"/>
</dbReference>
<sequence length="167" mass="19752">MSDKVFSLRVSDIKWLLLFSYLLSMVLDNMMILSFKINFIPYLTVLMLLFWTTQILDKTHLLSAFLLGLIFDASLNTPLGSHSLIFITLTFLMLRSRLRFKGYPLWQQSLIIGTYIALFQVMNWFLFHPVLVGHDLFYFWAEPFIAALIWPFFSTIMQRLTQRFVFS</sequence>
<feature type="transmembrane region" description="Helical" evidence="8">
    <location>
        <begin position="62"/>
        <end position="93"/>
    </location>
</feature>
<gene>
    <name evidence="9" type="primary">mreD</name>
    <name evidence="9" type="ORF">EPV75_08730</name>
</gene>
<keyword evidence="5" id="KW-0133">Cell shape</keyword>
<evidence type="ECO:0000256" key="4">
    <source>
        <dbReference type="ARBA" id="ARBA00022692"/>
    </source>
</evidence>
<dbReference type="Proteomes" id="UP000285478">
    <property type="component" value="Chromosome"/>
</dbReference>
<evidence type="ECO:0000256" key="3">
    <source>
        <dbReference type="ARBA" id="ARBA00022475"/>
    </source>
</evidence>
<comment type="similarity">
    <text evidence="2">Belongs to the MreD family.</text>
</comment>
<dbReference type="RefSeq" id="WP_029938514.1">
    <property type="nucleotide sequence ID" value="NZ_CP035033.1"/>
</dbReference>
<feature type="transmembrane region" description="Helical" evidence="8">
    <location>
        <begin position="137"/>
        <end position="157"/>
    </location>
</feature>
<dbReference type="AlphaFoldDB" id="A0A410H4D0"/>
<evidence type="ECO:0000313" key="10">
    <source>
        <dbReference type="Proteomes" id="UP000285478"/>
    </source>
</evidence>
<keyword evidence="4 8" id="KW-0812">Transmembrane</keyword>
<dbReference type="GO" id="GO:0008360">
    <property type="term" value="P:regulation of cell shape"/>
    <property type="evidence" value="ECO:0007669"/>
    <property type="project" value="UniProtKB-KW"/>
</dbReference>
<protein>
    <submittedName>
        <fullName evidence="9">Rod shape-determining protein MreD</fullName>
    </submittedName>
</protein>
<evidence type="ECO:0000256" key="7">
    <source>
        <dbReference type="ARBA" id="ARBA00023136"/>
    </source>
</evidence>
<dbReference type="EMBL" id="CP035033">
    <property type="protein sequence ID" value="QAB15746.1"/>
    <property type="molecule type" value="Genomic_DNA"/>
</dbReference>
<proteinExistence type="inferred from homology"/>
<evidence type="ECO:0000256" key="8">
    <source>
        <dbReference type="SAM" id="Phobius"/>
    </source>
</evidence>
<evidence type="ECO:0000256" key="6">
    <source>
        <dbReference type="ARBA" id="ARBA00022989"/>
    </source>
</evidence>
<keyword evidence="10" id="KW-1185">Reference proteome</keyword>
<evidence type="ECO:0000313" key="9">
    <source>
        <dbReference type="EMBL" id="QAB15746.1"/>
    </source>
</evidence>
<evidence type="ECO:0000256" key="1">
    <source>
        <dbReference type="ARBA" id="ARBA00004651"/>
    </source>
</evidence>
<dbReference type="InterPro" id="IPR007227">
    <property type="entry name" value="Cell_shape_determining_MreD"/>
</dbReference>
<dbReference type="Pfam" id="PF04093">
    <property type="entry name" value="MreD"/>
    <property type="match status" value="1"/>
</dbReference>
<organism evidence="9 10">
    <name type="scientific">Hydrogenovibrio thermophilus</name>
    <dbReference type="NCBI Taxonomy" id="265883"/>
    <lineage>
        <taxon>Bacteria</taxon>
        <taxon>Pseudomonadati</taxon>
        <taxon>Pseudomonadota</taxon>
        <taxon>Gammaproteobacteria</taxon>
        <taxon>Thiotrichales</taxon>
        <taxon>Piscirickettsiaceae</taxon>
        <taxon>Hydrogenovibrio</taxon>
    </lineage>
</organism>
<accession>A0A410H4D0</accession>
<dbReference type="InterPro" id="IPR026034">
    <property type="entry name" value="MreD_proteobac"/>
</dbReference>